<dbReference type="PRINTS" id="PR01504">
    <property type="entry name" value="PNCREATITSAP"/>
</dbReference>
<evidence type="ECO:0000259" key="3">
    <source>
        <dbReference type="PROSITE" id="PS50041"/>
    </source>
</evidence>
<dbReference type="Ensembl" id="ENSCCRT00020049933.1">
    <property type="protein sequence ID" value="ENSCCRP00020045781.1"/>
    <property type="gene ID" value="ENSCCRG00020020387.1"/>
</dbReference>
<keyword evidence="2" id="KW-0472">Membrane</keyword>
<dbReference type="SUPFAM" id="SSF56436">
    <property type="entry name" value="C-type lectin-like"/>
    <property type="match status" value="1"/>
</dbReference>
<dbReference type="InterPro" id="IPR016187">
    <property type="entry name" value="CTDL_fold"/>
</dbReference>
<dbReference type="AlphaFoldDB" id="A0A8C2ETB1"/>
<accession>A0A8C2ETB1</accession>
<organism evidence="4 5">
    <name type="scientific">Cyprinus carpio</name>
    <name type="common">Common carp</name>
    <dbReference type="NCBI Taxonomy" id="7962"/>
    <lineage>
        <taxon>Eukaryota</taxon>
        <taxon>Metazoa</taxon>
        <taxon>Chordata</taxon>
        <taxon>Craniata</taxon>
        <taxon>Vertebrata</taxon>
        <taxon>Euteleostomi</taxon>
        <taxon>Actinopterygii</taxon>
        <taxon>Neopterygii</taxon>
        <taxon>Teleostei</taxon>
        <taxon>Ostariophysi</taxon>
        <taxon>Cypriniformes</taxon>
        <taxon>Cyprinidae</taxon>
        <taxon>Cyprininae</taxon>
        <taxon>Cyprinus</taxon>
    </lineage>
</organism>
<protein>
    <recommendedName>
        <fullName evidence="3">C-type lectin domain-containing protein</fullName>
    </recommendedName>
</protein>
<proteinExistence type="predicted"/>
<dbReference type="InterPro" id="IPR018378">
    <property type="entry name" value="C-type_lectin_CS"/>
</dbReference>
<evidence type="ECO:0000256" key="1">
    <source>
        <dbReference type="ARBA" id="ARBA00023157"/>
    </source>
</evidence>
<dbReference type="PROSITE" id="PS00615">
    <property type="entry name" value="C_TYPE_LECTIN_1"/>
    <property type="match status" value="1"/>
</dbReference>
<reference evidence="4" key="1">
    <citation type="submission" date="2025-08" db="UniProtKB">
        <authorList>
            <consortium name="Ensembl"/>
        </authorList>
    </citation>
    <scope>IDENTIFICATION</scope>
</reference>
<dbReference type="InterPro" id="IPR016186">
    <property type="entry name" value="C-type_lectin-like/link_sf"/>
</dbReference>
<dbReference type="Proteomes" id="UP000694701">
    <property type="component" value="Unplaced"/>
</dbReference>
<evidence type="ECO:0000313" key="4">
    <source>
        <dbReference type="Ensembl" id="ENSCCRP00020045781.1"/>
    </source>
</evidence>
<keyword evidence="2" id="KW-0812">Transmembrane</keyword>
<dbReference type="SMART" id="SM00034">
    <property type="entry name" value="CLECT"/>
    <property type="match status" value="1"/>
</dbReference>
<evidence type="ECO:0000313" key="5">
    <source>
        <dbReference type="Proteomes" id="UP000694701"/>
    </source>
</evidence>
<dbReference type="Gene3D" id="3.10.100.10">
    <property type="entry name" value="Mannose-Binding Protein A, subunit A"/>
    <property type="match status" value="1"/>
</dbReference>
<keyword evidence="1" id="KW-1015">Disulfide bond</keyword>
<name>A0A8C2ETB1_CYPCA</name>
<feature type="transmembrane region" description="Helical" evidence="2">
    <location>
        <begin position="6"/>
        <end position="26"/>
    </location>
</feature>
<feature type="domain" description="C-type lectin" evidence="3">
    <location>
        <begin position="40"/>
        <end position="159"/>
    </location>
</feature>
<sequence>IADDGLHFWLSFVCVCVCVCVCVLDFSRTGRKCPTGWEKLKTQCFKFFSDLKPWADAEKQCLDLGGNLASIHDQHTNSFLKSLLKNCANAVPRTWIGAHDATKNGVWFWSDGSKFDYSDWITGEPNNLGGHENCVELAFGAEQRWNDASCDTPLSFICLISIPRLKC</sequence>
<dbReference type="Pfam" id="PF00059">
    <property type="entry name" value="Lectin_C"/>
    <property type="match status" value="1"/>
</dbReference>
<dbReference type="PROSITE" id="PS50041">
    <property type="entry name" value="C_TYPE_LECTIN_2"/>
    <property type="match status" value="1"/>
</dbReference>
<dbReference type="InterPro" id="IPR001304">
    <property type="entry name" value="C-type_lectin-like"/>
</dbReference>
<keyword evidence="2" id="KW-1133">Transmembrane helix</keyword>
<dbReference type="InterPro" id="IPR050111">
    <property type="entry name" value="C-type_lectin/snaclec_domain"/>
</dbReference>
<dbReference type="PANTHER" id="PTHR22803">
    <property type="entry name" value="MANNOSE, PHOSPHOLIPASE, LECTIN RECEPTOR RELATED"/>
    <property type="match status" value="1"/>
</dbReference>
<evidence type="ECO:0000256" key="2">
    <source>
        <dbReference type="SAM" id="Phobius"/>
    </source>
</evidence>